<keyword evidence="1" id="KW-0472">Membrane</keyword>
<dbReference type="GO" id="GO:0005886">
    <property type="term" value="C:plasma membrane"/>
    <property type="evidence" value="ECO:0007669"/>
    <property type="project" value="UniProtKB-SubCell"/>
</dbReference>
<evidence type="ECO:0000256" key="1">
    <source>
        <dbReference type="SAM" id="Phobius"/>
    </source>
</evidence>
<feature type="transmembrane region" description="Helical" evidence="1">
    <location>
        <begin position="116"/>
        <end position="139"/>
    </location>
</feature>
<feature type="transmembrane region" description="Helical" evidence="1">
    <location>
        <begin position="151"/>
        <end position="172"/>
    </location>
</feature>
<evidence type="ECO:0000259" key="2">
    <source>
        <dbReference type="Pfam" id="PF08019"/>
    </source>
</evidence>
<evidence type="ECO:0000313" key="4">
    <source>
        <dbReference type="Proteomes" id="UP000733611"/>
    </source>
</evidence>
<name>A0A948WZN2_9GAMM</name>
<dbReference type="GO" id="GO:0009244">
    <property type="term" value="P:lipopolysaccharide core region biosynthetic process"/>
    <property type="evidence" value="ECO:0007669"/>
    <property type="project" value="TreeGrafter"/>
</dbReference>
<reference evidence="3" key="1">
    <citation type="journal article" date="2021" name="PeerJ">
        <title>Extensive microbial diversity within the chicken gut microbiome revealed by metagenomics and culture.</title>
        <authorList>
            <person name="Gilroy R."/>
            <person name="Ravi A."/>
            <person name="Getino M."/>
            <person name="Pursley I."/>
            <person name="Horton D.L."/>
            <person name="Alikhan N.F."/>
            <person name="Baker D."/>
            <person name="Gharbi K."/>
            <person name="Hall N."/>
            <person name="Watson M."/>
            <person name="Adriaenssens E.M."/>
            <person name="Foster-Nyarko E."/>
            <person name="Jarju S."/>
            <person name="Secka A."/>
            <person name="Antonio M."/>
            <person name="Oren A."/>
            <person name="Chaudhuri R.R."/>
            <person name="La Ragione R."/>
            <person name="Hildebrand F."/>
            <person name="Pallen M.J."/>
        </authorList>
    </citation>
    <scope>NUCLEOTIDE SEQUENCE</scope>
    <source>
        <strain evidence="3">378</strain>
    </source>
</reference>
<feature type="transmembrane region" description="Helical" evidence="1">
    <location>
        <begin position="78"/>
        <end position="96"/>
    </location>
</feature>
<dbReference type="GO" id="GO:0016776">
    <property type="term" value="F:phosphotransferase activity, phosphate group as acceptor"/>
    <property type="evidence" value="ECO:0007669"/>
    <property type="project" value="TreeGrafter"/>
</dbReference>
<dbReference type="InterPro" id="IPR012549">
    <property type="entry name" value="EptA-like_N"/>
</dbReference>
<organism evidence="3 4">
    <name type="scientific">Candidatus Anaerobiospirillum pullicola</name>
    <dbReference type="NCBI Taxonomy" id="2838451"/>
    <lineage>
        <taxon>Bacteria</taxon>
        <taxon>Pseudomonadati</taxon>
        <taxon>Pseudomonadota</taxon>
        <taxon>Gammaproteobacteria</taxon>
        <taxon>Aeromonadales</taxon>
        <taxon>Succinivibrionaceae</taxon>
        <taxon>Anaerobiospirillum</taxon>
    </lineage>
</organism>
<dbReference type="PANTHER" id="PTHR30443:SF0">
    <property type="entry name" value="PHOSPHOETHANOLAMINE TRANSFERASE EPTA"/>
    <property type="match status" value="1"/>
</dbReference>
<feature type="transmembrane region" description="Helical" evidence="1">
    <location>
        <begin position="42"/>
        <end position="66"/>
    </location>
</feature>
<dbReference type="AlphaFoldDB" id="A0A948WZN2"/>
<accession>A0A948WZN2</accession>
<dbReference type="InterPro" id="IPR040423">
    <property type="entry name" value="PEA_transferase"/>
</dbReference>
<dbReference type="Pfam" id="PF08019">
    <property type="entry name" value="EptA_B_N"/>
    <property type="match status" value="1"/>
</dbReference>
<dbReference type="Proteomes" id="UP000733611">
    <property type="component" value="Unassembled WGS sequence"/>
</dbReference>
<keyword evidence="1" id="KW-0812">Transmembrane</keyword>
<keyword evidence="1" id="KW-1133">Transmembrane helix</keyword>
<proteinExistence type="predicted"/>
<sequence>MLPRLPRLHFLLVLAVLSLFFTTVSNAPLWRHFAQILATSEVSIAFIISVPFAIWALLTAIFTILFSWPYILKISGSVLLLTCAAATYAAWNYGIIFDRDILTNFAQTNVAEATSYLSVSSVLTFIILGVLPTIVLWRIEIYYPRPLRAMLERVAMLLGTLVLSVVLIMPFFQQYTFIGRNNPTLSKEILPCSYVYSLYRYIQHQYFTTPTPYVALGHDAKTVYTSDKPKLMVLVVGETARMQNFSALG</sequence>
<dbReference type="EMBL" id="JAHLFE010000107">
    <property type="protein sequence ID" value="MBU3844304.1"/>
    <property type="molecule type" value="Genomic_DNA"/>
</dbReference>
<evidence type="ECO:0000313" key="3">
    <source>
        <dbReference type="EMBL" id="MBU3844304.1"/>
    </source>
</evidence>
<reference evidence="3" key="2">
    <citation type="submission" date="2021-04" db="EMBL/GenBank/DDBJ databases">
        <authorList>
            <person name="Gilroy R."/>
        </authorList>
    </citation>
    <scope>NUCLEOTIDE SEQUENCE</scope>
    <source>
        <strain evidence="3">378</strain>
    </source>
</reference>
<protein>
    <submittedName>
        <fullName evidence="3">DUF1705 domain-containing protein</fullName>
    </submittedName>
</protein>
<feature type="domain" description="Phosphoethanolamine transferase N-terminal" evidence="2">
    <location>
        <begin position="55"/>
        <end position="206"/>
    </location>
</feature>
<dbReference type="PANTHER" id="PTHR30443">
    <property type="entry name" value="INNER MEMBRANE PROTEIN"/>
    <property type="match status" value="1"/>
</dbReference>
<gene>
    <name evidence="3" type="ORF">H9847_05475</name>
</gene>
<comment type="caution">
    <text evidence="3">The sequence shown here is derived from an EMBL/GenBank/DDBJ whole genome shotgun (WGS) entry which is preliminary data.</text>
</comment>